<proteinExistence type="inferred from homology"/>
<keyword evidence="4" id="KW-1185">Reference proteome</keyword>
<feature type="domain" description="UspA" evidence="2">
    <location>
        <begin position="2"/>
        <end position="139"/>
    </location>
</feature>
<dbReference type="Gene3D" id="3.40.50.620">
    <property type="entry name" value="HUPs"/>
    <property type="match status" value="1"/>
</dbReference>
<dbReference type="InterPro" id="IPR006015">
    <property type="entry name" value="Universal_stress_UspA"/>
</dbReference>
<sequence length="160" mass="16863">MHVLIATDGSRQSLASATYLRAIVDPSTVTSVGVVAVLSPLAAVPFAKDDAEPAPKAQRSFRRAAEEATAEVAAGLEGWGPPVTRHVYSGTPATEILQAAERFGSGLIVIASRSSRRQAVLMGSVTHKVMNQATCPVLVHRATGHPRRAKKRTAKKTATD</sequence>
<dbReference type="Proteomes" id="UP001501480">
    <property type="component" value="Unassembled WGS sequence"/>
</dbReference>
<gene>
    <name evidence="3" type="ORF">GCM10009821_10020</name>
</gene>
<accession>A0ABP5HH62</accession>
<protein>
    <recommendedName>
        <fullName evidence="2">UspA domain-containing protein</fullName>
    </recommendedName>
</protein>
<dbReference type="EMBL" id="BAAAPY010000002">
    <property type="protein sequence ID" value="GAA2073645.1"/>
    <property type="molecule type" value="Genomic_DNA"/>
</dbReference>
<evidence type="ECO:0000259" key="2">
    <source>
        <dbReference type="Pfam" id="PF00582"/>
    </source>
</evidence>
<dbReference type="SUPFAM" id="SSF52402">
    <property type="entry name" value="Adenine nucleotide alpha hydrolases-like"/>
    <property type="match status" value="1"/>
</dbReference>
<comment type="caution">
    <text evidence="3">The sequence shown here is derived from an EMBL/GenBank/DDBJ whole genome shotgun (WGS) entry which is preliminary data.</text>
</comment>
<dbReference type="PANTHER" id="PTHR46268">
    <property type="entry name" value="STRESS RESPONSE PROTEIN NHAX"/>
    <property type="match status" value="1"/>
</dbReference>
<dbReference type="InterPro" id="IPR006016">
    <property type="entry name" value="UspA"/>
</dbReference>
<evidence type="ECO:0000313" key="4">
    <source>
        <dbReference type="Proteomes" id="UP001501480"/>
    </source>
</evidence>
<name>A0ABP5HH62_9ACTN</name>
<evidence type="ECO:0000256" key="1">
    <source>
        <dbReference type="ARBA" id="ARBA00008791"/>
    </source>
</evidence>
<dbReference type="PRINTS" id="PR01438">
    <property type="entry name" value="UNVRSLSTRESS"/>
</dbReference>
<reference evidence="4" key="1">
    <citation type="journal article" date="2019" name="Int. J. Syst. Evol. Microbiol.">
        <title>The Global Catalogue of Microorganisms (GCM) 10K type strain sequencing project: providing services to taxonomists for standard genome sequencing and annotation.</title>
        <authorList>
            <consortium name="The Broad Institute Genomics Platform"/>
            <consortium name="The Broad Institute Genome Sequencing Center for Infectious Disease"/>
            <person name="Wu L."/>
            <person name="Ma J."/>
        </authorList>
    </citation>
    <scope>NUCLEOTIDE SEQUENCE [LARGE SCALE GENOMIC DNA]</scope>
    <source>
        <strain evidence="4">JCM 15749</strain>
    </source>
</reference>
<dbReference type="InterPro" id="IPR014729">
    <property type="entry name" value="Rossmann-like_a/b/a_fold"/>
</dbReference>
<dbReference type="Pfam" id="PF00582">
    <property type="entry name" value="Usp"/>
    <property type="match status" value="1"/>
</dbReference>
<dbReference type="RefSeq" id="WP_344325266.1">
    <property type="nucleotide sequence ID" value="NZ_BAAAPY010000002.1"/>
</dbReference>
<organism evidence="3 4">
    <name type="scientific">Aeromicrobium halocynthiae</name>
    <dbReference type="NCBI Taxonomy" id="560557"/>
    <lineage>
        <taxon>Bacteria</taxon>
        <taxon>Bacillati</taxon>
        <taxon>Actinomycetota</taxon>
        <taxon>Actinomycetes</taxon>
        <taxon>Propionibacteriales</taxon>
        <taxon>Nocardioidaceae</taxon>
        <taxon>Aeromicrobium</taxon>
    </lineage>
</organism>
<dbReference type="PANTHER" id="PTHR46268:SF15">
    <property type="entry name" value="UNIVERSAL STRESS PROTEIN HP_0031"/>
    <property type="match status" value="1"/>
</dbReference>
<evidence type="ECO:0000313" key="3">
    <source>
        <dbReference type="EMBL" id="GAA2073645.1"/>
    </source>
</evidence>
<comment type="similarity">
    <text evidence="1">Belongs to the universal stress protein A family.</text>
</comment>
<dbReference type="CDD" id="cd00293">
    <property type="entry name" value="USP-like"/>
    <property type="match status" value="1"/>
</dbReference>